<keyword evidence="2" id="KW-0812">Transmembrane</keyword>
<feature type="compositionally biased region" description="Polar residues" evidence="1">
    <location>
        <begin position="238"/>
        <end position="250"/>
    </location>
</feature>
<organism evidence="3 4">
    <name type="scientific">Pinctada imbricata</name>
    <name type="common">Atlantic pearl-oyster</name>
    <name type="synonym">Pinctada martensii</name>
    <dbReference type="NCBI Taxonomy" id="66713"/>
    <lineage>
        <taxon>Eukaryota</taxon>
        <taxon>Metazoa</taxon>
        <taxon>Spiralia</taxon>
        <taxon>Lophotrochozoa</taxon>
        <taxon>Mollusca</taxon>
        <taxon>Bivalvia</taxon>
        <taxon>Autobranchia</taxon>
        <taxon>Pteriomorphia</taxon>
        <taxon>Pterioida</taxon>
        <taxon>Pterioidea</taxon>
        <taxon>Pteriidae</taxon>
        <taxon>Pinctada</taxon>
    </lineage>
</organism>
<reference evidence="3" key="1">
    <citation type="submission" date="2019-08" db="EMBL/GenBank/DDBJ databases">
        <title>The improved chromosome-level genome for the pearl oyster Pinctada fucata martensii using PacBio sequencing and Hi-C.</title>
        <authorList>
            <person name="Zheng Z."/>
        </authorList>
    </citation>
    <scope>NUCLEOTIDE SEQUENCE</scope>
    <source>
        <strain evidence="3">ZZ-2019</strain>
        <tissue evidence="3">Adductor muscle</tissue>
    </source>
</reference>
<accession>A0AA88YFM4</accession>
<keyword evidence="2" id="KW-0472">Membrane</keyword>
<comment type="caution">
    <text evidence="3">The sequence shown here is derived from an EMBL/GenBank/DDBJ whole genome shotgun (WGS) entry which is preliminary data.</text>
</comment>
<sequence length="324" mass="35533">MSKTTKGIFRASASNIINTLQWKSLEERRREGRLCMMYKITSNLVDVNKEGCLKQPIRRSRNTRDRSYMQVPSCSSDYRKESFFPRTIREWNSLHATRYSVSENTWGFQTYKEQIIQSCQVNWISTMAMVYSAFRYILSCTSLLILMVEVNPAASAPIDGGQSGTISDNAVILSVTLVAAVLLLSAVLFVFLCGGCTGMEVGTESHPASSGGKSDHYNDHMITSSMAFPDNNPAGGATDQSMPYSLNPTIPSAPGFAGYQQVPQSDTSGWGGGGYGQTNAPPTQGYGTRSPGPNAHRSPFDTEPPPPSYNESMSRDSDFVSFQR</sequence>
<evidence type="ECO:0000256" key="2">
    <source>
        <dbReference type="SAM" id="Phobius"/>
    </source>
</evidence>
<keyword evidence="4" id="KW-1185">Reference proteome</keyword>
<feature type="compositionally biased region" description="Polar residues" evidence="1">
    <location>
        <begin position="277"/>
        <end position="287"/>
    </location>
</feature>
<dbReference type="AlphaFoldDB" id="A0AA88YFM4"/>
<feature type="transmembrane region" description="Helical" evidence="2">
    <location>
        <begin position="133"/>
        <end position="150"/>
    </location>
</feature>
<name>A0AA88YFM4_PINIB</name>
<feature type="transmembrane region" description="Helical" evidence="2">
    <location>
        <begin position="170"/>
        <end position="192"/>
    </location>
</feature>
<dbReference type="Proteomes" id="UP001186944">
    <property type="component" value="Unassembled WGS sequence"/>
</dbReference>
<evidence type="ECO:0000313" key="4">
    <source>
        <dbReference type="Proteomes" id="UP001186944"/>
    </source>
</evidence>
<feature type="region of interest" description="Disordered" evidence="1">
    <location>
        <begin position="203"/>
        <end position="324"/>
    </location>
</feature>
<protein>
    <submittedName>
        <fullName evidence="3">Uncharacterized protein</fullName>
    </submittedName>
</protein>
<evidence type="ECO:0000313" key="3">
    <source>
        <dbReference type="EMBL" id="KAK3103888.1"/>
    </source>
</evidence>
<evidence type="ECO:0000256" key="1">
    <source>
        <dbReference type="SAM" id="MobiDB-lite"/>
    </source>
</evidence>
<keyword evidence="2" id="KW-1133">Transmembrane helix</keyword>
<gene>
    <name evidence="3" type="ORF">FSP39_022655</name>
</gene>
<proteinExistence type="predicted"/>
<dbReference type="EMBL" id="VSWD01000005">
    <property type="protein sequence ID" value="KAK3103888.1"/>
    <property type="molecule type" value="Genomic_DNA"/>
</dbReference>